<accession>A0A0E9U9S2</accession>
<evidence type="ECO:0000313" key="1">
    <source>
        <dbReference type="EMBL" id="JAH62659.1"/>
    </source>
</evidence>
<reference evidence="1" key="1">
    <citation type="submission" date="2014-11" db="EMBL/GenBank/DDBJ databases">
        <authorList>
            <person name="Amaro Gonzalez C."/>
        </authorList>
    </citation>
    <scope>NUCLEOTIDE SEQUENCE</scope>
</reference>
<reference evidence="1" key="2">
    <citation type="journal article" date="2015" name="Fish Shellfish Immunol.">
        <title>Early steps in the European eel (Anguilla anguilla)-Vibrio vulnificus interaction in the gills: Role of the RtxA13 toxin.</title>
        <authorList>
            <person name="Callol A."/>
            <person name="Pajuelo D."/>
            <person name="Ebbesson L."/>
            <person name="Teles M."/>
            <person name="MacKenzie S."/>
            <person name="Amaro C."/>
        </authorList>
    </citation>
    <scope>NUCLEOTIDE SEQUENCE</scope>
</reference>
<sequence>MLVKMALFNFQANCLLPDLLMTQLSRERPILKSK</sequence>
<protein>
    <submittedName>
        <fullName evidence="1">Uncharacterized protein</fullName>
    </submittedName>
</protein>
<dbReference type="EMBL" id="GBXM01045918">
    <property type="protein sequence ID" value="JAH62659.1"/>
    <property type="molecule type" value="Transcribed_RNA"/>
</dbReference>
<organism evidence="1">
    <name type="scientific">Anguilla anguilla</name>
    <name type="common">European freshwater eel</name>
    <name type="synonym">Muraena anguilla</name>
    <dbReference type="NCBI Taxonomy" id="7936"/>
    <lineage>
        <taxon>Eukaryota</taxon>
        <taxon>Metazoa</taxon>
        <taxon>Chordata</taxon>
        <taxon>Craniata</taxon>
        <taxon>Vertebrata</taxon>
        <taxon>Euteleostomi</taxon>
        <taxon>Actinopterygii</taxon>
        <taxon>Neopterygii</taxon>
        <taxon>Teleostei</taxon>
        <taxon>Anguilliformes</taxon>
        <taxon>Anguillidae</taxon>
        <taxon>Anguilla</taxon>
    </lineage>
</organism>
<dbReference type="AlphaFoldDB" id="A0A0E9U9S2"/>
<name>A0A0E9U9S2_ANGAN</name>
<proteinExistence type="predicted"/>